<evidence type="ECO:0000313" key="3">
    <source>
        <dbReference type="Proteomes" id="UP000694257"/>
    </source>
</evidence>
<organism evidence="2 3">
    <name type="scientific">Nocardia iowensis</name>
    <dbReference type="NCBI Taxonomy" id="204891"/>
    <lineage>
        <taxon>Bacteria</taxon>
        <taxon>Bacillati</taxon>
        <taxon>Actinomycetota</taxon>
        <taxon>Actinomycetes</taxon>
        <taxon>Mycobacteriales</taxon>
        <taxon>Nocardiaceae</taxon>
        <taxon>Nocardia</taxon>
    </lineage>
</organism>
<dbReference type="EMBL" id="CP078145">
    <property type="protein sequence ID" value="QXN95206.1"/>
    <property type="molecule type" value="Genomic_DNA"/>
</dbReference>
<dbReference type="RefSeq" id="WP_218478027.1">
    <property type="nucleotide sequence ID" value="NZ_BAABJN010000008.1"/>
</dbReference>
<keyword evidence="3" id="KW-1185">Reference proteome</keyword>
<evidence type="ECO:0000313" key="2">
    <source>
        <dbReference type="EMBL" id="QXN95206.1"/>
    </source>
</evidence>
<proteinExistence type="predicted"/>
<feature type="region of interest" description="Disordered" evidence="1">
    <location>
        <begin position="1"/>
        <end position="24"/>
    </location>
</feature>
<evidence type="ECO:0000256" key="1">
    <source>
        <dbReference type="SAM" id="MobiDB-lite"/>
    </source>
</evidence>
<sequence>MSIFTEWQRPSAKSERVTLADPHDEGNPKQRAFLGLDRAGLSLLIYGPGDILRCFAALGAAAPVFRSAELRAESPYLGRFPGKSDITWMALNGPAGSAISVQCYPQCDIDFVTRQIAVRVSGPSGVLAPPWQFGIGTVGARVPAGFADIFGPADAVPLGALPGLAALPVSVARPQTASGRQVVR</sequence>
<accession>A0ABX8S5M6</accession>
<feature type="compositionally biased region" description="Basic and acidic residues" evidence="1">
    <location>
        <begin position="12"/>
        <end position="24"/>
    </location>
</feature>
<reference evidence="2 3" key="1">
    <citation type="submission" date="2021-07" db="EMBL/GenBank/DDBJ databases">
        <title>Whole Genome Sequence of Nocardia Iowensis.</title>
        <authorList>
            <person name="Lamm A."/>
            <person name="Collins-Fairclough A.M."/>
            <person name="Bunk B."/>
            <person name="Sproer C."/>
        </authorList>
    </citation>
    <scope>NUCLEOTIDE SEQUENCE [LARGE SCALE GENOMIC DNA]</scope>
    <source>
        <strain evidence="2 3">NRRL 5646</strain>
    </source>
</reference>
<protein>
    <submittedName>
        <fullName evidence="2">Uncharacterized protein</fullName>
    </submittedName>
</protein>
<gene>
    <name evidence="2" type="ORF">KV110_20525</name>
</gene>
<dbReference type="Proteomes" id="UP000694257">
    <property type="component" value="Chromosome"/>
</dbReference>
<name>A0ABX8S5M6_NOCIO</name>